<evidence type="ECO:0000256" key="1">
    <source>
        <dbReference type="SAM" id="MobiDB-lite"/>
    </source>
</evidence>
<evidence type="ECO:0000313" key="2">
    <source>
        <dbReference type="EMBL" id="KRH94267.1"/>
    </source>
</evidence>
<accession>A0A0R0M7C2</accession>
<dbReference type="VEuPathDB" id="MicrosporidiaDB:M153_3160006898"/>
<evidence type="ECO:0008006" key="4">
    <source>
        <dbReference type="Google" id="ProtNLM"/>
    </source>
</evidence>
<feature type="region of interest" description="Disordered" evidence="1">
    <location>
        <begin position="201"/>
        <end position="229"/>
    </location>
</feature>
<evidence type="ECO:0000313" key="3">
    <source>
        <dbReference type="Proteomes" id="UP000051530"/>
    </source>
</evidence>
<gene>
    <name evidence="2" type="ORF">M153_3160006898</name>
</gene>
<dbReference type="EMBL" id="LGUB01000104">
    <property type="protein sequence ID" value="KRH94267.1"/>
    <property type="molecule type" value="Genomic_DNA"/>
</dbReference>
<reference evidence="2 3" key="1">
    <citation type="submission" date="2015-07" db="EMBL/GenBank/DDBJ databases">
        <title>The genome of Pseudoloma neurophilia, a relevant intracellular parasite of the zebrafish.</title>
        <authorList>
            <person name="Ndikumana S."/>
            <person name="Pelin A."/>
            <person name="Sanders J."/>
            <person name="Corradi N."/>
        </authorList>
    </citation>
    <scope>NUCLEOTIDE SEQUENCE [LARGE SCALE GENOMIC DNA]</scope>
    <source>
        <strain evidence="2 3">MK1</strain>
    </source>
</reference>
<comment type="caution">
    <text evidence="2">The sequence shown here is derived from an EMBL/GenBank/DDBJ whole genome shotgun (WGS) entry which is preliminary data.</text>
</comment>
<dbReference type="AlphaFoldDB" id="A0A0R0M7C2"/>
<sequence length="257" mass="30468">MDMTEKSTSENGEINGDLSVYQKENQKQKGGRKRKMNSEPSHEDFNRYHTDQFHDPRHGYQEIQQYQEESAIIPPHLNHHESMPGNIDHLMYRQERIMNRLYRDQMHVMNPEIVPFQNREHAIDILSSYHIFSQPSYDDLVFNFSPRYDDLPEDVKNVTESIKNTLNEHENLLGQNIVMDLLLTEEQKYIVTKYGEFLKNKKKKAKTTPRPINPKPRSARPSPRMKKEDRLKVKLKFSELKEESNTLVTLKLPFSEK</sequence>
<feature type="compositionally biased region" description="Basic and acidic residues" evidence="1">
    <location>
        <begin position="36"/>
        <end position="53"/>
    </location>
</feature>
<proteinExistence type="predicted"/>
<keyword evidence="3" id="KW-1185">Reference proteome</keyword>
<name>A0A0R0M7C2_9MICR</name>
<dbReference type="OrthoDB" id="2556847at2759"/>
<organism evidence="2 3">
    <name type="scientific">Pseudoloma neurophilia</name>
    <dbReference type="NCBI Taxonomy" id="146866"/>
    <lineage>
        <taxon>Eukaryota</taxon>
        <taxon>Fungi</taxon>
        <taxon>Fungi incertae sedis</taxon>
        <taxon>Microsporidia</taxon>
        <taxon>Pseudoloma</taxon>
    </lineage>
</organism>
<feature type="region of interest" description="Disordered" evidence="1">
    <location>
        <begin position="1"/>
        <end position="53"/>
    </location>
</feature>
<protein>
    <recommendedName>
        <fullName evidence="4">GLTSCR protein conserved domain-containing protein</fullName>
    </recommendedName>
</protein>
<dbReference type="Proteomes" id="UP000051530">
    <property type="component" value="Unassembled WGS sequence"/>
</dbReference>